<organism evidence="4 5">
    <name type="scientific">Brevundimonas balnearis</name>
    <dbReference type="NCBI Taxonomy" id="1572858"/>
    <lineage>
        <taxon>Bacteria</taxon>
        <taxon>Pseudomonadati</taxon>
        <taxon>Pseudomonadota</taxon>
        <taxon>Alphaproteobacteria</taxon>
        <taxon>Caulobacterales</taxon>
        <taxon>Caulobacteraceae</taxon>
        <taxon>Brevundimonas</taxon>
    </lineage>
</organism>
<dbReference type="GO" id="GO:0016787">
    <property type="term" value="F:hydrolase activity"/>
    <property type="evidence" value="ECO:0007669"/>
    <property type="project" value="UniProtKB-KW"/>
</dbReference>
<keyword evidence="2" id="KW-0732">Signal</keyword>
<evidence type="ECO:0000256" key="1">
    <source>
        <dbReference type="ARBA" id="ARBA00022801"/>
    </source>
</evidence>
<sequence length="305" mass="31695">MRPSSLRLIALALACSAVATGSTAWSQEAPMRPLAAPPEPGAIALNTGDVAGSTGPEVWFEQWGDPFVRNVTLATLTPVLPEPGKATGAAVIVAPGGGFMFLSMGNEGWEVARALADRGVAAFVLKYRTRPTPQDPAAFEAAVNAMFAGAARPPAPTAQAVDSPFADQVADATAAFALVRARAEEWCVDPDRVGMVGFSAGAMTTLATTLASPSADPAFIGLIYGPLTAVEVPADAPPMFVALAADDPLFAHSGFGLVEAWRAAGRPLEFHLYQNGGHGFGLGNPGKTSNGWFDVFERWIELNAF</sequence>
<feature type="domain" description="Dienelactone hydrolase" evidence="3">
    <location>
        <begin position="152"/>
        <end position="281"/>
    </location>
</feature>
<dbReference type="Proteomes" id="UP001589906">
    <property type="component" value="Unassembled WGS sequence"/>
</dbReference>
<evidence type="ECO:0000313" key="5">
    <source>
        <dbReference type="Proteomes" id="UP001589906"/>
    </source>
</evidence>
<gene>
    <name evidence="4" type="ORF">ACFFGE_08050</name>
</gene>
<keyword evidence="1 4" id="KW-0378">Hydrolase</keyword>
<feature type="chain" id="PRO_5047538473" evidence="2">
    <location>
        <begin position="20"/>
        <end position="305"/>
    </location>
</feature>
<name>A0ABV6R490_9CAUL</name>
<dbReference type="Gene3D" id="3.40.50.1820">
    <property type="entry name" value="alpha/beta hydrolase"/>
    <property type="match status" value="1"/>
</dbReference>
<accession>A0ABV6R490</accession>
<dbReference type="RefSeq" id="WP_376835800.1">
    <property type="nucleotide sequence ID" value="NZ_JBHLSW010000005.1"/>
</dbReference>
<dbReference type="SUPFAM" id="SSF53474">
    <property type="entry name" value="alpha/beta-Hydrolases"/>
    <property type="match status" value="1"/>
</dbReference>
<dbReference type="InterPro" id="IPR029058">
    <property type="entry name" value="AB_hydrolase_fold"/>
</dbReference>
<dbReference type="Pfam" id="PF01738">
    <property type="entry name" value="DLH"/>
    <property type="match status" value="1"/>
</dbReference>
<dbReference type="EMBL" id="JBHLSW010000005">
    <property type="protein sequence ID" value="MFC0633832.1"/>
    <property type="molecule type" value="Genomic_DNA"/>
</dbReference>
<reference evidence="4 5" key="1">
    <citation type="submission" date="2024-09" db="EMBL/GenBank/DDBJ databases">
        <authorList>
            <person name="Sun Q."/>
            <person name="Mori K."/>
        </authorList>
    </citation>
    <scope>NUCLEOTIDE SEQUENCE [LARGE SCALE GENOMIC DNA]</scope>
    <source>
        <strain evidence="4 5">NCAIM B.02621</strain>
    </source>
</reference>
<dbReference type="PANTHER" id="PTHR48081:SF6">
    <property type="entry name" value="PEPTIDASE S9 PROLYL OLIGOPEPTIDASE CATALYTIC DOMAIN-CONTAINING PROTEIN"/>
    <property type="match status" value="1"/>
</dbReference>
<evidence type="ECO:0000259" key="3">
    <source>
        <dbReference type="Pfam" id="PF01738"/>
    </source>
</evidence>
<comment type="caution">
    <text evidence="4">The sequence shown here is derived from an EMBL/GenBank/DDBJ whole genome shotgun (WGS) entry which is preliminary data.</text>
</comment>
<evidence type="ECO:0000313" key="4">
    <source>
        <dbReference type="EMBL" id="MFC0633832.1"/>
    </source>
</evidence>
<proteinExistence type="predicted"/>
<feature type="signal peptide" evidence="2">
    <location>
        <begin position="1"/>
        <end position="19"/>
    </location>
</feature>
<dbReference type="PANTHER" id="PTHR48081">
    <property type="entry name" value="AB HYDROLASE SUPERFAMILY PROTEIN C4A8.06C"/>
    <property type="match status" value="1"/>
</dbReference>
<dbReference type="InterPro" id="IPR050300">
    <property type="entry name" value="GDXG_lipolytic_enzyme"/>
</dbReference>
<dbReference type="InterPro" id="IPR002925">
    <property type="entry name" value="Dienelactn_hydro"/>
</dbReference>
<keyword evidence="5" id="KW-1185">Reference proteome</keyword>
<evidence type="ECO:0000256" key="2">
    <source>
        <dbReference type="SAM" id="SignalP"/>
    </source>
</evidence>
<protein>
    <submittedName>
        <fullName evidence="4">Alpha/beta hydrolase</fullName>
    </submittedName>
</protein>